<comment type="subcellular location">
    <subcellularLocation>
        <location evidence="1">Cell membrane</location>
        <topology evidence="1">Multi-pass membrane protein</topology>
    </subcellularLocation>
</comment>
<evidence type="ECO:0000256" key="7">
    <source>
        <dbReference type="SAM" id="MobiDB-lite"/>
    </source>
</evidence>
<feature type="region of interest" description="Disordered" evidence="7">
    <location>
        <begin position="1"/>
        <end position="55"/>
    </location>
</feature>
<organism evidence="10 11">
    <name type="scientific">Streptomyces hebeiensis</name>
    <dbReference type="NCBI Taxonomy" id="229486"/>
    <lineage>
        <taxon>Bacteria</taxon>
        <taxon>Bacillati</taxon>
        <taxon>Actinomycetota</taxon>
        <taxon>Actinomycetes</taxon>
        <taxon>Kitasatosporales</taxon>
        <taxon>Streptomycetaceae</taxon>
        <taxon>Streptomyces</taxon>
    </lineage>
</organism>
<protein>
    <submittedName>
        <fullName evidence="10">MFS transporter</fullName>
    </submittedName>
</protein>
<feature type="compositionally biased region" description="Gly residues" evidence="7">
    <location>
        <begin position="28"/>
        <end position="41"/>
    </location>
</feature>
<gene>
    <name evidence="10" type="ORF">GCM10009654_41090</name>
</gene>
<name>A0ABN1UXQ4_9ACTN</name>
<dbReference type="Gene3D" id="1.20.1250.20">
    <property type="entry name" value="MFS general substrate transporter like domains"/>
    <property type="match status" value="1"/>
</dbReference>
<evidence type="ECO:0000256" key="1">
    <source>
        <dbReference type="ARBA" id="ARBA00004651"/>
    </source>
</evidence>
<dbReference type="PROSITE" id="PS50850">
    <property type="entry name" value="MFS"/>
    <property type="match status" value="1"/>
</dbReference>
<evidence type="ECO:0000256" key="6">
    <source>
        <dbReference type="ARBA" id="ARBA00023136"/>
    </source>
</evidence>
<feature type="transmembrane region" description="Helical" evidence="8">
    <location>
        <begin position="216"/>
        <end position="235"/>
    </location>
</feature>
<keyword evidence="6 8" id="KW-0472">Membrane</keyword>
<feature type="transmembrane region" description="Helical" evidence="8">
    <location>
        <begin position="94"/>
        <end position="114"/>
    </location>
</feature>
<feature type="transmembrane region" description="Helical" evidence="8">
    <location>
        <begin position="151"/>
        <end position="173"/>
    </location>
</feature>
<feature type="transmembrane region" description="Helical" evidence="8">
    <location>
        <begin position="325"/>
        <end position="346"/>
    </location>
</feature>
<feature type="transmembrane region" description="Helical" evidence="8">
    <location>
        <begin position="294"/>
        <end position="313"/>
    </location>
</feature>
<dbReference type="SUPFAM" id="SSF103473">
    <property type="entry name" value="MFS general substrate transporter"/>
    <property type="match status" value="1"/>
</dbReference>
<dbReference type="Pfam" id="PF07690">
    <property type="entry name" value="MFS_1"/>
    <property type="match status" value="1"/>
</dbReference>
<evidence type="ECO:0000256" key="4">
    <source>
        <dbReference type="ARBA" id="ARBA00022692"/>
    </source>
</evidence>
<feature type="transmembrane region" description="Helical" evidence="8">
    <location>
        <begin position="126"/>
        <end position="145"/>
    </location>
</feature>
<dbReference type="Proteomes" id="UP001501371">
    <property type="component" value="Unassembled WGS sequence"/>
</dbReference>
<dbReference type="InterPro" id="IPR011701">
    <property type="entry name" value="MFS"/>
</dbReference>
<evidence type="ECO:0000256" key="8">
    <source>
        <dbReference type="SAM" id="Phobius"/>
    </source>
</evidence>
<sequence>MTGHGRGEDGAGTGGADRRGECAADADGGAGGGARLGGGGGGRDEAANEDGGGGGRRRPGYLAAAGVFAVGMAGTTLPTPLYGLYRQQLGFSELMVTVVFAVYALGVIAVLLLAGTFSDEVGRRPVLLCALALSAASALCFLFEGGLPALFAGRLLSGFAAGLFSGAATAAVLELGRPGREARAAFAATAANMGGLGCGPLLSGLLAQYAPWPLKLPFLTHLALVLAASVVTWFLPETVRRPRRRLRLRPQGMVVPPRVRGVFGPSALAAFAGFSLLGLFTAVAPSFVARTLDVHDLAVTGAIVFSAFLASTAGQSLTARVGARAALPGGCLILVAGLVLVGSSLLVESLPLLVAGALCGGFGQGLAFRAGLTTVSGAAPPEQRGGTISAFFVVAYLGISLPVVGVGALTLGLGLRGAGMTFALCVTVLAACVGLYVLRRPPAEG</sequence>
<keyword evidence="5 8" id="KW-1133">Transmembrane helix</keyword>
<feature type="transmembrane region" description="Helical" evidence="8">
    <location>
        <begin position="61"/>
        <end position="82"/>
    </location>
</feature>
<feature type="transmembrane region" description="Helical" evidence="8">
    <location>
        <begin position="185"/>
        <end position="210"/>
    </location>
</feature>
<keyword evidence="3" id="KW-1003">Cell membrane</keyword>
<dbReference type="PANTHER" id="PTHR23517:SF13">
    <property type="entry name" value="MAJOR FACILITATOR SUPERFAMILY MFS_1"/>
    <property type="match status" value="1"/>
</dbReference>
<reference evidence="10 11" key="1">
    <citation type="journal article" date="2019" name="Int. J. Syst. Evol. Microbiol.">
        <title>The Global Catalogue of Microorganisms (GCM) 10K type strain sequencing project: providing services to taxonomists for standard genome sequencing and annotation.</title>
        <authorList>
            <consortium name="The Broad Institute Genomics Platform"/>
            <consortium name="The Broad Institute Genome Sequencing Center for Infectious Disease"/>
            <person name="Wu L."/>
            <person name="Ma J."/>
        </authorList>
    </citation>
    <scope>NUCLEOTIDE SEQUENCE [LARGE SCALE GENOMIC DNA]</scope>
    <source>
        <strain evidence="10 11">JCM 12696</strain>
    </source>
</reference>
<feature type="transmembrane region" description="Helical" evidence="8">
    <location>
        <begin position="387"/>
        <end position="411"/>
    </location>
</feature>
<feature type="domain" description="Major facilitator superfamily (MFS) profile" evidence="9">
    <location>
        <begin position="59"/>
        <end position="444"/>
    </location>
</feature>
<keyword evidence="11" id="KW-1185">Reference proteome</keyword>
<dbReference type="PROSITE" id="PS00216">
    <property type="entry name" value="SUGAR_TRANSPORT_1"/>
    <property type="match status" value="1"/>
</dbReference>
<evidence type="ECO:0000256" key="5">
    <source>
        <dbReference type="ARBA" id="ARBA00022989"/>
    </source>
</evidence>
<keyword evidence="2" id="KW-0813">Transport</keyword>
<feature type="transmembrane region" description="Helical" evidence="8">
    <location>
        <begin position="352"/>
        <end position="375"/>
    </location>
</feature>
<feature type="transmembrane region" description="Helical" evidence="8">
    <location>
        <begin position="417"/>
        <end position="438"/>
    </location>
</feature>
<comment type="caution">
    <text evidence="10">The sequence shown here is derived from an EMBL/GenBank/DDBJ whole genome shotgun (WGS) entry which is preliminary data.</text>
</comment>
<evidence type="ECO:0000313" key="10">
    <source>
        <dbReference type="EMBL" id="GAA1179630.1"/>
    </source>
</evidence>
<dbReference type="InterPro" id="IPR020846">
    <property type="entry name" value="MFS_dom"/>
</dbReference>
<dbReference type="InterPro" id="IPR005829">
    <property type="entry name" value="Sugar_transporter_CS"/>
</dbReference>
<dbReference type="EMBL" id="BAAAKV010000037">
    <property type="protein sequence ID" value="GAA1179630.1"/>
    <property type="molecule type" value="Genomic_DNA"/>
</dbReference>
<evidence type="ECO:0000256" key="3">
    <source>
        <dbReference type="ARBA" id="ARBA00022475"/>
    </source>
</evidence>
<dbReference type="PANTHER" id="PTHR23517">
    <property type="entry name" value="RESISTANCE PROTEIN MDTM, PUTATIVE-RELATED-RELATED"/>
    <property type="match status" value="1"/>
</dbReference>
<proteinExistence type="predicted"/>
<keyword evidence="4 8" id="KW-0812">Transmembrane</keyword>
<evidence type="ECO:0000256" key="2">
    <source>
        <dbReference type="ARBA" id="ARBA00022448"/>
    </source>
</evidence>
<evidence type="ECO:0000313" key="11">
    <source>
        <dbReference type="Proteomes" id="UP001501371"/>
    </source>
</evidence>
<dbReference type="InterPro" id="IPR036259">
    <property type="entry name" value="MFS_trans_sf"/>
</dbReference>
<dbReference type="InterPro" id="IPR050171">
    <property type="entry name" value="MFS_Transporters"/>
</dbReference>
<evidence type="ECO:0000259" key="9">
    <source>
        <dbReference type="PROSITE" id="PS50850"/>
    </source>
</evidence>
<feature type="transmembrane region" description="Helical" evidence="8">
    <location>
        <begin position="267"/>
        <end position="288"/>
    </location>
</feature>
<accession>A0ABN1UXQ4</accession>